<dbReference type="PROSITE" id="PS00137">
    <property type="entry name" value="SUBTILASE_HIS"/>
    <property type="match status" value="1"/>
</dbReference>
<dbReference type="PROSITE" id="PS51892">
    <property type="entry name" value="SUBTILASE"/>
    <property type="match status" value="1"/>
</dbReference>
<dbReference type="Gene3D" id="3.40.50.200">
    <property type="entry name" value="Peptidase S8/S53 domain"/>
    <property type="match status" value="1"/>
</dbReference>
<evidence type="ECO:0000256" key="7">
    <source>
        <dbReference type="PROSITE-ProRule" id="PRU01240"/>
    </source>
</evidence>
<dbReference type="GO" id="GO:0006508">
    <property type="term" value="P:proteolysis"/>
    <property type="evidence" value="ECO:0007669"/>
    <property type="project" value="UniProtKB-KW"/>
</dbReference>
<evidence type="ECO:0000259" key="9">
    <source>
        <dbReference type="PROSITE" id="PS51208"/>
    </source>
</evidence>
<evidence type="ECO:0000256" key="3">
    <source>
        <dbReference type="ARBA" id="ARBA00022729"/>
    </source>
</evidence>
<comment type="similarity">
    <text evidence="1 7">Belongs to the peptidase S8 family.</text>
</comment>
<dbReference type="PANTHER" id="PTHR43806:SF11">
    <property type="entry name" value="CEREVISIN-RELATED"/>
    <property type="match status" value="1"/>
</dbReference>
<feature type="signal peptide" evidence="8">
    <location>
        <begin position="1"/>
        <end position="26"/>
    </location>
</feature>
<dbReference type="PANTHER" id="PTHR43806">
    <property type="entry name" value="PEPTIDASE S8"/>
    <property type="match status" value="1"/>
</dbReference>
<dbReference type="InterPro" id="IPR015500">
    <property type="entry name" value="Peptidase_S8_subtilisin-rel"/>
</dbReference>
<dbReference type="Pfam" id="PF12951">
    <property type="entry name" value="PATR"/>
    <property type="match status" value="1"/>
</dbReference>
<dbReference type="Pfam" id="PF00082">
    <property type="entry name" value="Peptidase_S8"/>
    <property type="match status" value="1"/>
</dbReference>
<keyword evidence="4 7" id="KW-0378">Hydrolase</keyword>
<dbReference type="PRINTS" id="PR00723">
    <property type="entry name" value="SUBTILISIN"/>
</dbReference>
<evidence type="ECO:0000256" key="4">
    <source>
        <dbReference type="ARBA" id="ARBA00022801"/>
    </source>
</evidence>
<protein>
    <submittedName>
        <fullName evidence="10">Extracellular serine protease</fullName>
        <ecNumber evidence="10">3.4.21.-</ecNumber>
    </submittedName>
</protein>
<dbReference type="InterPro" id="IPR050131">
    <property type="entry name" value="Peptidase_S8_subtilisin-like"/>
</dbReference>
<dbReference type="OrthoDB" id="9780507at2"/>
<dbReference type="InterPro" id="IPR023827">
    <property type="entry name" value="Peptidase_S8_Asp-AS"/>
</dbReference>
<dbReference type="InterPro" id="IPR036709">
    <property type="entry name" value="Autotransporte_beta_dom_sf"/>
</dbReference>
<dbReference type="Pfam" id="PF03797">
    <property type="entry name" value="Autotransporter"/>
    <property type="match status" value="1"/>
</dbReference>
<dbReference type="EC" id="3.4.21.-" evidence="10"/>
<dbReference type="InterPro" id="IPR000209">
    <property type="entry name" value="Peptidase_S8/S53_dom"/>
</dbReference>
<feature type="active site" description="Charge relay system" evidence="6 7">
    <location>
        <position position="439"/>
    </location>
</feature>
<keyword evidence="11" id="KW-1185">Reference proteome</keyword>
<dbReference type="InterPro" id="IPR022398">
    <property type="entry name" value="Peptidase_S8_His-AS"/>
</dbReference>
<dbReference type="Gene3D" id="2.40.128.130">
    <property type="entry name" value="Autotransporter beta-domain"/>
    <property type="match status" value="1"/>
</dbReference>
<evidence type="ECO:0000313" key="10">
    <source>
        <dbReference type="EMBL" id="STO93602.1"/>
    </source>
</evidence>
<dbReference type="InterPro" id="IPR034061">
    <property type="entry name" value="Peptidases_S8_Autotransporter"/>
</dbReference>
<dbReference type="PROSITE" id="PS51208">
    <property type="entry name" value="AUTOTRANSPORTER"/>
    <property type="match status" value="1"/>
</dbReference>
<keyword evidence="5 7" id="KW-0720">Serine protease</keyword>
<dbReference type="Proteomes" id="UP000255264">
    <property type="component" value="Unassembled WGS sequence"/>
</dbReference>
<dbReference type="CDD" id="cd04848">
    <property type="entry name" value="Peptidases_S8_Autotransporter_serine_protease_like"/>
    <property type="match status" value="1"/>
</dbReference>
<dbReference type="AlphaFoldDB" id="A0A377IZL0"/>
<dbReference type="SUPFAM" id="SSF103515">
    <property type="entry name" value="Autotransporter"/>
    <property type="match status" value="1"/>
</dbReference>
<dbReference type="InterPro" id="IPR005546">
    <property type="entry name" value="Autotransporte_beta"/>
</dbReference>
<sequence>MKKQVMSFQKTALALAVGFYAANIMAYQEQGQSGNTSSWESAEYLKDWGLVSMNASTAYAMGFNGSGVNIGVMDSGVLMSHPEFQDGRIHTVVSAGKYSKDGMRYPDAKFGFGGLNKDQPFDSNGKRNFDKNNNGNFVKGGAFSIDGGWHKGINDSHGTHVGGTMAASRNGEGMHGVAFGANLYSANTGGTDNMTYGPNQDYEFFLQGYSQLAANGAKVINNSWGSNRRVNSAFTGAKGYSTDSASNYQWQEIAGYGVAMMDIANITETTNEKDVMYLKDREEAAKAYYQFATQGEKSFLDAAYEVAKEKGLVQVFTAGNRSLMAESFTRASLPYFRPDAEKYWVNVTGQRGGDGYPNDVTPTNKWWSKYYDYASGSYGAASSDIQIYNYAGDAKWWTIAAPATNIYSAYVHIMNEDDYGAVNNDNYGSPIYKSSGGTSMAAPHVSGALGVILSRYPYMSADQARDVMLTTARQTTLRKGLEGQPLERWESAQGVPSKVWGWGILDLGKAMFGPGQLLGEFKVNLDQNDLWSNDISDKAIKARQLEDQAEAQTWSVRKAQLAALMQNRAGATAEEQAEYQVGLAREAARNARALQGYQGALVKNGQGTLTLTGNNTFTGKIIVNQGVLAGLNQSLATAENVVVNQGAGLDVLTSATVVRPSATGLQRENITATAQTVTATINQGGSLLLNDGVANLDVTFAEGAMLTPNLDEKILAQAAQDVQQPISVEGSGHFRGAQQAQVGGQDSYAFFNLRNESNGNRLKVTAQKQAMSTIARTANEAALANALDAATTSSLYSGLLLSNRQNAYRIFDQLNYDSDLRAQQHNFLNDFMLRQQLNQTAAQRVKLNSATQLWTTAGFNRLTTDNLTSHSYNQLLGADFALNENGRLGLFFGATQSRHKVEQSSKDRALHLGVYGEQHFAQARVKVGFIQTWGKHEQRVGALQHLKTNSQTQDVFAELGYNLWPTEGFTLEPYAAVGYMHVKSKGASRGEITLNENNRDVVVTSVGVRPSIPFIAGGVQFDLTGDVAYHRFHKDRATEGRLQINNQSSADVYSEPLKDVMTAGVALQARITPALSVKLGYQGAYNHNTKANNINAELRFLF</sequence>
<dbReference type="NCBIfam" id="TIGR02601">
    <property type="entry name" value="autotrns_rpt"/>
    <property type="match status" value="1"/>
</dbReference>
<dbReference type="PROSITE" id="PS00136">
    <property type="entry name" value="SUBTILASE_ASP"/>
    <property type="match status" value="1"/>
</dbReference>
<feature type="chain" id="PRO_5017029159" evidence="8">
    <location>
        <begin position="27"/>
        <end position="1102"/>
    </location>
</feature>
<dbReference type="PROSITE" id="PS00138">
    <property type="entry name" value="SUBTILASE_SER"/>
    <property type="match status" value="1"/>
</dbReference>
<evidence type="ECO:0000256" key="8">
    <source>
        <dbReference type="SAM" id="SignalP"/>
    </source>
</evidence>
<evidence type="ECO:0000256" key="6">
    <source>
        <dbReference type="PIRSR" id="PIRSR615500-1"/>
    </source>
</evidence>
<keyword evidence="2 7" id="KW-0645">Protease</keyword>
<gene>
    <name evidence="10" type="ORF">NCTC13335_01486</name>
</gene>
<dbReference type="InterPro" id="IPR023828">
    <property type="entry name" value="Peptidase_S8_Ser-AS"/>
</dbReference>
<dbReference type="RefSeq" id="WP_115003278.1">
    <property type="nucleotide sequence ID" value="NZ_UGHS01000004.1"/>
</dbReference>
<dbReference type="SMART" id="SM00869">
    <property type="entry name" value="Autotransporter"/>
    <property type="match status" value="1"/>
</dbReference>
<evidence type="ECO:0000313" key="11">
    <source>
        <dbReference type="Proteomes" id="UP000255264"/>
    </source>
</evidence>
<evidence type="ECO:0000256" key="2">
    <source>
        <dbReference type="ARBA" id="ARBA00022670"/>
    </source>
</evidence>
<dbReference type="InterPro" id="IPR036852">
    <property type="entry name" value="Peptidase_S8/S53_dom_sf"/>
</dbReference>
<dbReference type="SUPFAM" id="SSF52743">
    <property type="entry name" value="Subtilisin-like"/>
    <property type="match status" value="1"/>
</dbReference>
<keyword evidence="3 8" id="KW-0732">Signal</keyword>
<evidence type="ECO:0000256" key="1">
    <source>
        <dbReference type="ARBA" id="ARBA00011073"/>
    </source>
</evidence>
<dbReference type="EMBL" id="UGHS01000004">
    <property type="protein sequence ID" value="STO93602.1"/>
    <property type="molecule type" value="Genomic_DNA"/>
</dbReference>
<reference evidence="10 11" key="1">
    <citation type="submission" date="2018-06" db="EMBL/GenBank/DDBJ databases">
        <authorList>
            <consortium name="Pathogen Informatics"/>
            <person name="Doyle S."/>
        </authorList>
    </citation>
    <scope>NUCLEOTIDE SEQUENCE [LARGE SCALE GENOMIC DNA]</scope>
    <source>
        <strain evidence="10 11">NCTC13335</strain>
    </source>
</reference>
<feature type="domain" description="Autotransporter" evidence="9">
    <location>
        <begin position="846"/>
        <end position="1102"/>
    </location>
</feature>
<proteinExistence type="inferred from homology"/>
<name>A0A377IZL0_9PAST</name>
<dbReference type="GO" id="GO:0004252">
    <property type="term" value="F:serine-type endopeptidase activity"/>
    <property type="evidence" value="ECO:0007669"/>
    <property type="project" value="UniProtKB-UniRule"/>
</dbReference>
<accession>A0A377IZL0</accession>
<dbReference type="InterPro" id="IPR013425">
    <property type="entry name" value="Autotrns_rpt"/>
</dbReference>
<feature type="active site" description="Charge relay system" evidence="6 7">
    <location>
        <position position="157"/>
    </location>
</feature>
<feature type="active site" description="Charge relay system" evidence="6 7">
    <location>
        <position position="74"/>
    </location>
</feature>
<organism evidence="10 11">
    <name type="scientific">Haemophilus pittmaniae</name>
    <dbReference type="NCBI Taxonomy" id="249188"/>
    <lineage>
        <taxon>Bacteria</taxon>
        <taxon>Pseudomonadati</taxon>
        <taxon>Pseudomonadota</taxon>
        <taxon>Gammaproteobacteria</taxon>
        <taxon>Pasteurellales</taxon>
        <taxon>Pasteurellaceae</taxon>
        <taxon>Haemophilus</taxon>
    </lineage>
</organism>
<evidence type="ECO:0000256" key="5">
    <source>
        <dbReference type="ARBA" id="ARBA00022825"/>
    </source>
</evidence>